<dbReference type="InterPro" id="IPR036390">
    <property type="entry name" value="WH_DNA-bd_sf"/>
</dbReference>
<organism evidence="6 7">
    <name type="scientific">Pararhodobacter zhoushanensis</name>
    <dbReference type="NCBI Taxonomy" id="2479545"/>
    <lineage>
        <taxon>Bacteria</taxon>
        <taxon>Pseudomonadati</taxon>
        <taxon>Pseudomonadota</taxon>
        <taxon>Alphaproteobacteria</taxon>
        <taxon>Rhodobacterales</taxon>
        <taxon>Paracoccaceae</taxon>
        <taxon>Pararhodobacter</taxon>
    </lineage>
</organism>
<evidence type="ECO:0000256" key="4">
    <source>
        <dbReference type="ARBA" id="ARBA00023163"/>
    </source>
</evidence>
<sequence length="300" mass="32298">MLKGRLRHLQMVVTVARVGSMQRAARELAVSQPAITKAVSEIETDIGIILFDRLPRGIRLTRSGQVVVPLMERILEATDLLAQGVAVQRNSGSSILRVASVAAGISGVLASLAPAFCRANPDIVLRVDEVDGRHMLGLAARDEFDIFVCRPPETTPDGWTFTPVQKDEHAVMASPSHPLAGKSGLTVDDLHGCTWLMPPAGVPAEALLAVLFDGLPPPRMVQLPTRSRTLNRAAIQDLGLVSAAPISIFRAELANQTLARLDFRLESSMPPLGLLRPQVSTGSAMDRFVSFVERAARQAL</sequence>
<keyword evidence="7" id="KW-1185">Reference proteome</keyword>
<dbReference type="InterPro" id="IPR005119">
    <property type="entry name" value="LysR_subst-bd"/>
</dbReference>
<dbReference type="SUPFAM" id="SSF46785">
    <property type="entry name" value="Winged helix' DNA-binding domain"/>
    <property type="match status" value="1"/>
</dbReference>
<dbReference type="Gene3D" id="3.40.190.290">
    <property type="match status" value="1"/>
</dbReference>
<comment type="similarity">
    <text evidence="1">Belongs to the LysR transcriptional regulatory family.</text>
</comment>
<evidence type="ECO:0000256" key="1">
    <source>
        <dbReference type="ARBA" id="ARBA00009437"/>
    </source>
</evidence>
<dbReference type="Pfam" id="PF03466">
    <property type="entry name" value="LysR_substrate"/>
    <property type="match status" value="1"/>
</dbReference>
<evidence type="ECO:0000256" key="2">
    <source>
        <dbReference type="ARBA" id="ARBA00023015"/>
    </source>
</evidence>
<dbReference type="InterPro" id="IPR050950">
    <property type="entry name" value="HTH-type_LysR_regulators"/>
</dbReference>
<protein>
    <submittedName>
        <fullName evidence="6">LysR substrate-binding domain-containing protein</fullName>
    </submittedName>
</protein>
<dbReference type="PRINTS" id="PR00039">
    <property type="entry name" value="HTHLYSR"/>
</dbReference>
<dbReference type="PANTHER" id="PTHR30419">
    <property type="entry name" value="HTH-TYPE TRANSCRIPTIONAL REGULATOR YBHD"/>
    <property type="match status" value="1"/>
</dbReference>
<dbReference type="InterPro" id="IPR000847">
    <property type="entry name" value="LysR_HTH_N"/>
</dbReference>
<accession>A0ABT3GXL2</accession>
<gene>
    <name evidence="6" type="ORF">OKW52_08430</name>
</gene>
<keyword evidence="3" id="KW-0238">DNA-binding</keyword>
<proteinExistence type="inferred from homology"/>
<dbReference type="Pfam" id="PF00126">
    <property type="entry name" value="HTH_1"/>
    <property type="match status" value="1"/>
</dbReference>
<keyword evidence="4" id="KW-0804">Transcription</keyword>
<dbReference type="PANTHER" id="PTHR30419:SF8">
    <property type="entry name" value="NITROGEN ASSIMILATION TRANSCRIPTIONAL ACTIVATOR-RELATED"/>
    <property type="match status" value="1"/>
</dbReference>
<reference evidence="6 7" key="1">
    <citation type="submission" date="2022-10" db="EMBL/GenBank/DDBJ databases">
        <title>Pararhodobacter sp. nov., isolated from marine algae.</title>
        <authorList>
            <person name="Choi B.J."/>
            <person name="Kim J.M."/>
            <person name="Lee J.K."/>
            <person name="Choi D.G."/>
            <person name="Jeon C.O."/>
        </authorList>
    </citation>
    <scope>NUCLEOTIDE SEQUENCE [LARGE SCALE GENOMIC DNA]</scope>
    <source>
        <strain evidence="6 7">ZQ420</strain>
    </source>
</reference>
<dbReference type="SUPFAM" id="SSF53850">
    <property type="entry name" value="Periplasmic binding protein-like II"/>
    <property type="match status" value="1"/>
</dbReference>
<dbReference type="InterPro" id="IPR036388">
    <property type="entry name" value="WH-like_DNA-bd_sf"/>
</dbReference>
<evidence type="ECO:0000313" key="6">
    <source>
        <dbReference type="EMBL" id="MCW1932284.1"/>
    </source>
</evidence>
<keyword evidence="2" id="KW-0805">Transcription regulation</keyword>
<evidence type="ECO:0000313" key="7">
    <source>
        <dbReference type="Proteomes" id="UP001208938"/>
    </source>
</evidence>
<dbReference type="EMBL" id="JAPDFL010000001">
    <property type="protein sequence ID" value="MCW1932284.1"/>
    <property type="molecule type" value="Genomic_DNA"/>
</dbReference>
<dbReference type="PROSITE" id="PS50931">
    <property type="entry name" value="HTH_LYSR"/>
    <property type="match status" value="1"/>
</dbReference>
<dbReference type="Gene3D" id="1.10.10.10">
    <property type="entry name" value="Winged helix-like DNA-binding domain superfamily/Winged helix DNA-binding domain"/>
    <property type="match status" value="1"/>
</dbReference>
<evidence type="ECO:0000259" key="5">
    <source>
        <dbReference type="PROSITE" id="PS50931"/>
    </source>
</evidence>
<name>A0ABT3GXL2_9RHOB</name>
<feature type="domain" description="HTH lysR-type" evidence="5">
    <location>
        <begin position="1"/>
        <end position="61"/>
    </location>
</feature>
<evidence type="ECO:0000256" key="3">
    <source>
        <dbReference type="ARBA" id="ARBA00023125"/>
    </source>
</evidence>
<comment type="caution">
    <text evidence="6">The sequence shown here is derived from an EMBL/GenBank/DDBJ whole genome shotgun (WGS) entry which is preliminary data.</text>
</comment>
<dbReference type="Proteomes" id="UP001208938">
    <property type="component" value="Unassembled WGS sequence"/>
</dbReference>